<dbReference type="GO" id="GO:0003755">
    <property type="term" value="F:peptidyl-prolyl cis-trans isomerase activity"/>
    <property type="evidence" value="ECO:0007669"/>
    <property type="project" value="UniProtKB-KW"/>
</dbReference>
<evidence type="ECO:0000313" key="8">
    <source>
        <dbReference type="Proteomes" id="UP000694920"/>
    </source>
</evidence>
<dbReference type="PANTHER" id="PTHR43811:SF19">
    <property type="entry name" value="39 KDA FK506-BINDING NUCLEAR PROTEIN"/>
    <property type="match status" value="1"/>
</dbReference>
<evidence type="ECO:0000313" key="9">
    <source>
        <dbReference type="RefSeq" id="XP_015585605.1"/>
    </source>
</evidence>
<evidence type="ECO:0000256" key="2">
    <source>
        <dbReference type="ARBA" id="ARBA00023110"/>
    </source>
</evidence>
<evidence type="ECO:0000256" key="3">
    <source>
        <dbReference type="ARBA" id="ARBA00023235"/>
    </source>
</evidence>
<keyword evidence="3 4" id="KW-0413">Isomerase</keyword>
<dbReference type="InterPro" id="IPR041232">
    <property type="entry name" value="NPL"/>
</dbReference>
<evidence type="ECO:0000256" key="5">
    <source>
        <dbReference type="PROSITE-ProRule" id="PRU00277"/>
    </source>
</evidence>
<dbReference type="PIRSF" id="PIRSF001473">
    <property type="entry name" value="FK506-bp_FPR3"/>
    <property type="match status" value="1"/>
</dbReference>
<dbReference type="EC" id="5.2.1.8" evidence="4"/>
<dbReference type="Gene3D" id="3.10.50.40">
    <property type="match status" value="1"/>
</dbReference>
<comment type="catalytic activity">
    <reaction evidence="1 4 5">
        <text>[protein]-peptidylproline (omega=180) = [protein]-peptidylproline (omega=0)</text>
        <dbReference type="Rhea" id="RHEA:16237"/>
        <dbReference type="Rhea" id="RHEA-COMP:10747"/>
        <dbReference type="Rhea" id="RHEA-COMP:10748"/>
        <dbReference type="ChEBI" id="CHEBI:83833"/>
        <dbReference type="ChEBI" id="CHEBI:83834"/>
        <dbReference type="EC" id="5.2.1.8"/>
    </reaction>
</comment>
<dbReference type="Proteomes" id="UP000694920">
    <property type="component" value="Unplaced"/>
</dbReference>
<dbReference type="Gene3D" id="2.60.120.340">
    <property type="entry name" value="Nucleoplasmin core domain"/>
    <property type="match status" value="1"/>
</dbReference>
<dbReference type="SUPFAM" id="SSF54534">
    <property type="entry name" value="FKBP-like"/>
    <property type="match status" value="1"/>
</dbReference>
<dbReference type="Pfam" id="PF00254">
    <property type="entry name" value="FKBP_C"/>
    <property type="match status" value="1"/>
</dbReference>
<dbReference type="AlphaFoldDB" id="A0AAJ7BGP0"/>
<feature type="domain" description="PPIase FKBP-type" evidence="7">
    <location>
        <begin position="286"/>
        <end position="373"/>
    </location>
</feature>
<gene>
    <name evidence="9" type="primary">LOC107263188</name>
</gene>
<feature type="compositionally biased region" description="Acidic residues" evidence="6">
    <location>
        <begin position="102"/>
        <end position="111"/>
    </location>
</feature>
<dbReference type="CTD" id="41860"/>
<proteinExistence type="inferred from homology"/>
<reference evidence="9" key="1">
    <citation type="submission" date="2025-08" db="UniProtKB">
        <authorList>
            <consortium name="RefSeq"/>
        </authorList>
    </citation>
    <scope>IDENTIFICATION</scope>
</reference>
<dbReference type="RefSeq" id="XP_015585605.1">
    <property type="nucleotide sequence ID" value="XM_015730119.2"/>
</dbReference>
<feature type="compositionally biased region" description="Acidic residues" evidence="6">
    <location>
        <begin position="141"/>
        <end position="200"/>
    </location>
</feature>
<dbReference type="GO" id="GO:0000785">
    <property type="term" value="C:chromatin"/>
    <property type="evidence" value="ECO:0007669"/>
    <property type="project" value="TreeGrafter"/>
</dbReference>
<dbReference type="KEGG" id="ccin:107263188"/>
<name>A0AAJ7BGP0_CEPCN</name>
<evidence type="ECO:0000256" key="6">
    <source>
        <dbReference type="SAM" id="MobiDB-lite"/>
    </source>
</evidence>
<comment type="similarity">
    <text evidence="4">Belongs to the FKBP-type PPIase family.</text>
</comment>
<sequence>MFWGLIMEPNKRYTQTVEKSFHVSMASLDVTTADDEIVQVMFCYDNRNYLLCSLKKGSAWQVPLDLNFQEGTKIAFTSNGRGHVHLTGYLIPDEDDLDLDDVEEEDDDEDIPQLVSKQSKRKALDSPKETKTSKRIKQEQQQEDEESLDDEHDDDDLDEDDSEDGIDEDDEEEVDDEEADDDEEDEEEEEIVEEEEEEVVETIVKPQKKNKQTLQQQQQQQQKVKQDKQKMVNGKELKQEQVKQKKNKGEQQQLNTAKHEQKARVIEGGVQIEDIKLGSGAPAKSGKFISVYYVGRLKNGKKFDSTNHGDGFKFRLGKGEVIKGWDIGIAGMKTGGKRRITIPPALAYGAKGSPPVIPGNSTLIFEVELRNVH</sequence>
<feature type="region of interest" description="Disordered" evidence="6">
    <location>
        <begin position="102"/>
        <end position="260"/>
    </location>
</feature>
<protein>
    <recommendedName>
        <fullName evidence="4">FK506-binding protein</fullName>
        <ecNumber evidence="4">5.2.1.8</ecNumber>
    </recommendedName>
</protein>
<evidence type="ECO:0000256" key="4">
    <source>
        <dbReference type="PIRNR" id="PIRNR001473"/>
    </source>
</evidence>
<dbReference type="InterPro" id="IPR001179">
    <property type="entry name" value="PPIase_FKBP_dom"/>
</dbReference>
<keyword evidence="2 4" id="KW-0697">Rotamase</keyword>
<dbReference type="InterPro" id="IPR046357">
    <property type="entry name" value="PPIase_dom_sf"/>
</dbReference>
<organism evidence="8 9">
    <name type="scientific">Cephus cinctus</name>
    <name type="common">Wheat stem sawfly</name>
    <dbReference type="NCBI Taxonomy" id="211228"/>
    <lineage>
        <taxon>Eukaryota</taxon>
        <taxon>Metazoa</taxon>
        <taxon>Ecdysozoa</taxon>
        <taxon>Arthropoda</taxon>
        <taxon>Hexapoda</taxon>
        <taxon>Insecta</taxon>
        <taxon>Pterygota</taxon>
        <taxon>Neoptera</taxon>
        <taxon>Endopterygota</taxon>
        <taxon>Hymenoptera</taxon>
        <taxon>Cephoidea</taxon>
        <taxon>Cephidae</taxon>
        <taxon>Cephus</taxon>
    </lineage>
</organism>
<feature type="compositionally biased region" description="Basic and acidic residues" evidence="6">
    <location>
        <begin position="224"/>
        <end position="249"/>
    </location>
</feature>
<evidence type="ECO:0000256" key="1">
    <source>
        <dbReference type="ARBA" id="ARBA00000971"/>
    </source>
</evidence>
<dbReference type="GO" id="GO:0005730">
    <property type="term" value="C:nucleolus"/>
    <property type="evidence" value="ECO:0007669"/>
    <property type="project" value="TreeGrafter"/>
</dbReference>
<dbReference type="Pfam" id="PF17800">
    <property type="entry name" value="NPL"/>
    <property type="match status" value="1"/>
</dbReference>
<dbReference type="PROSITE" id="PS50059">
    <property type="entry name" value="FKBP_PPIASE"/>
    <property type="match status" value="1"/>
</dbReference>
<accession>A0AAJ7BGP0</accession>
<dbReference type="GeneID" id="107263188"/>
<evidence type="ECO:0000259" key="7">
    <source>
        <dbReference type="PROSITE" id="PS50059"/>
    </source>
</evidence>
<feature type="compositionally biased region" description="Low complexity" evidence="6">
    <location>
        <begin position="212"/>
        <end position="223"/>
    </location>
</feature>
<dbReference type="PANTHER" id="PTHR43811">
    <property type="entry name" value="FKBP-TYPE PEPTIDYL-PROLYL CIS-TRANS ISOMERASE FKPA"/>
    <property type="match status" value="1"/>
</dbReference>
<dbReference type="FunFam" id="3.10.50.40:FF:000006">
    <property type="entry name" value="Peptidyl-prolyl cis-trans isomerase"/>
    <property type="match status" value="1"/>
</dbReference>
<dbReference type="InterPro" id="IPR023566">
    <property type="entry name" value="PPIase_Fpr3/Fpr4-like"/>
</dbReference>
<keyword evidence="8" id="KW-1185">Reference proteome</keyword>
<feature type="compositionally biased region" description="Basic and acidic residues" evidence="6">
    <location>
        <begin position="122"/>
        <end position="140"/>
    </location>
</feature>